<evidence type="ECO:0000256" key="3">
    <source>
        <dbReference type="ARBA" id="ARBA00022840"/>
    </source>
</evidence>
<reference evidence="6" key="1">
    <citation type="submission" date="2015-07" db="EMBL/GenBank/DDBJ databases">
        <title>Genome sequencing project for genomic taxonomy and phylogenomics of Bacillus-like bacteria.</title>
        <authorList>
            <person name="Liu B."/>
            <person name="Wang J."/>
            <person name="Zhu Y."/>
            <person name="Liu G."/>
            <person name="Chen Q."/>
            <person name="Chen Z."/>
            <person name="Lan J."/>
            <person name="Che J."/>
            <person name="Ge C."/>
            <person name="Shi H."/>
            <person name="Pan Z."/>
            <person name="Liu X."/>
        </authorList>
    </citation>
    <scope>NUCLEOTIDE SEQUENCE [LARGE SCALE GENOMIC DNA]</scope>
    <source>
        <strain evidence="6">FJAT-27997</strain>
    </source>
</reference>
<dbReference type="Gene3D" id="3.40.50.300">
    <property type="entry name" value="P-loop containing nucleotide triphosphate hydrolases"/>
    <property type="match status" value="1"/>
</dbReference>
<protein>
    <submittedName>
        <fullName evidence="5">Phosphonate ABC transporter ATP-binding protein</fullName>
    </submittedName>
</protein>
<keyword evidence="3 5" id="KW-0067">ATP-binding</keyword>
<dbReference type="Pfam" id="PF00005">
    <property type="entry name" value="ABC_tran"/>
    <property type="match status" value="1"/>
</dbReference>
<feature type="domain" description="ABC transporter" evidence="4">
    <location>
        <begin position="5"/>
        <end position="240"/>
    </location>
</feature>
<keyword evidence="2" id="KW-0547">Nucleotide-binding</keyword>
<dbReference type="GO" id="GO:0005524">
    <property type="term" value="F:ATP binding"/>
    <property type="evidence" value="ECO:0007669"/>
    <property type="project" value="UniProtKB-KW"/>
</dbReference>
<dbReference type="InterPro" id="IPR027417">
    <property type="entry name" value="P-loop_NTPase"/>
</dbReference>
<dbReference type="OrthoDB" id="9810992at2"/>
<comment type="similarity">
    <text evidence="1">Belongs to the ABC transporter superfamily.</text>
</comment>
<dbReference type="PROSITE" id="PS50893">
    <property type="entry name" value="ABC_TRANSPORTER_2"/>
    <property type="match status" value="1"/>
</dbReference>
<dbReference type="InterPro" id="IPR003593">
    <property type="entry name" value="AAA+_ATPase"/>
</dbReference>
<organism evidence="5 6">
    <name type="scientific">Peribacillus loiseleuriae</name>
    <dbReference type="NCBI Taxonomy" id="1679170"/>
    <lineage>
        <taxon>Bacteria</taxon>
        <taxon>Bacillati</taxon>
        <taxon>Bacillota</taxon>
        <taxon>Bacilli</taxon>
        <taxon>Bacillales</taxon>
        <taxon>Bacillaceae</taxon>
        <taxon>Peribacillus</taxon>
    </lineage>
</organism>
<dbReference type="PANTHER" id="PTHR42798:SF7">
    <property type="entry name" value="ALPHA-D-RIBOSE 1-METHYLPHOSPHONATE 5-TRIPHOSPHATE SYNTHASE SUBUNIT PHNL"/>
    <property type="match status" value="1"/>
</dbReference>
<dbReference type="PANTHER" id="PTHR42798">
    <property type="entry name" value="LIPOPROTEIN-RELEASING SYSTEM ATP-BINDING PROTEIN LOLD"/>
    <property type="match status" value="1"/>
</dbReference>
<dbReference type="SUPFAM" id="SSF52540">
    <property type="entry name" value="P-loop containing nucleoside triphosphate hydrolases"/>
    <property type="match status" value="1"/>
</dbReference>
<dbReference type="PATRIC" id="fig|1679170.3.peg.4504"/>
<dbReference type="EMBL" id="LFZW01000001">
    <property type="protein sequence ID" value="KMY51512.1"/>
    <property type="molecule type" value="Genomic_DNA"/>
</dbReference>
<gene>
    <name evidence="5" type="ORF">AC625_19820</name>
</gene>
<accession>A0A0K9GZ39</accession>
<evidence type="ECO:0000313" key="5">
    <source>
        <dbReference type="EMBL" id="KMY51512.1"/>
    </source>
</evidence>
<comment type="caution">
    <text evidence="5">The sequence shown here is derived from an EMBL/GenBank/DDBJ whole genome shotgun (WGS) entry which is preliminary data.</text>
</comment>
<dbReference type="InterPro" id="IPR003439">
    <property type="entry name" value="ABC_transporter-like_ATP-bd"/>
</dbReference>
<dbReference type="SMART" id="SM00382">
    <property type="entry name" value="AAA"/>
    <property type="match status" value="1"/>
</dbReference>
<sequence>MDNLLEIKDLSKFFILHNIDKNIQAVKDITIQIKKGEFIGITGKSGSGKSTILKSIYGTYRIQEGSIWYDSAHYGPINLAKATEREMISLRKHEIGYVSQFLNVMPRTTARQLVTEAILEMGQTREIAHMETEKILDHFELGRELWDSYPATFSGGEKLRLNIARAMVKKPRLLLLDEPTASLDHDSKWKVKILLEQLMKEGTTMLGIFHDLEFMNGLVNKEYSMKNGQFSCTIQKDITISS</sequence>
<evidence type="ECO:0000256" key="2">
    <source>
        <dbReference type="ARBA" id="ARBA00022741"/>
    </source>
</evidence>
<evidence type="ECO:0000313" key="6">
    <source>
        <dbReference type="Proteomes" id="UP000037146"/>
    </source>
</evidence>
<evidence type="ECO:0000256" key="1">
    <source>
        <dbReference type="ARBA" id="ARBA00005417"/>
    </source>
</evidence>
<dbReference type="Proteomes" id="UP000037146">
    <property type="component" value="Unassembled WGS sequence"/>
</dbReference>
<dbReference type="GO" id="GO:0016887">
    <property type="term" value="F:ATP hydrolysis activity"/>
    <property type="evidence" value="ECO:0007669"/>
    <property type="project" value="InterPro"/>
</dbReference>
<proteinExistence type="inferred from homology"/>
<dbReference type="STRING" id="1679170.AC625_19820"/>
<keyword evidence="6" id="KW-1185">Reference proteome</keyword>
<dbReference type="AlphaFoldDB" id="A0A0K9GZ39"/>
<evidence type="ECO:0000259" key="4">
    <source>
        <dbReference type="PROSITE" id="PS50893"/>
    </source>
</evidence>
<dbReference type="RefSeq" id="WP_049682862.1">
    <property type="nucleotide sequence ID" value="NZ_LFZW01000001.1"/>
</dbReference>
<name>A0A0K9GZ39_9BACI</name>